<sequence>MATAKHRRIPKLTYHNGVENRAKHNVAYINLHNSYNLNCCPSAYTTNHKFYNLNCFPGSYYYIKPHNSYNLNCFPGSYYYINNHNSSNHTDHSLISLFSTSTPATLITSSIPTADLTTFAHAVVKLSSYENLDNDGIVSNIEEFLKQIGSNALGPLKITVKHVTKCSGAQCGDQQQPSTSPEPSTLTQQQPSTSPEPSTLTQQQPSSSPEPSTLTSNNPPLALNPAHSPHPAPPLQSPIQFHNHD</sequence>
<evidence type="ECO:0000256" key="1">
    <source>
        <dbReference type="SAM" id="MobiDB-lite"/>
    </source>
</evidence>
<accession>A0AAN8M9F4</accession>
<dbReference type="AlphaFoldDB" id="A0AAN8M9F4"/>
<reference evidence="2 3" key="1">
    <citation type="submission" date="2021-04" db="EMBL/GenBank/DDBJ databases">
        <authorList>
            <person name="De Guttry C."/>
            <person name="Zahm M."/>
            <person name="Klopp C."/>
            <person name="Cabau C."/>
            <person name="Louis A."/>
            <person name="Berthelot C."/>
            <person name="Parey E."/>
            <person name="Roest Crollius H."/>
            <person name="Montfort J."/>
            <person name="Robinson-Rechavi M."/>
            <person name="Bucao C."/>
            <person name="Bouchez O."/>
            <person name="Gislard M."/>
            <person name="Lluch J."/>
            <person name="Milhes M."/>
            <person name="Lampietro C."/>
            <person name="Lopez Roques C."/>
            <person name="Donnadieu C."/>
            <person name="Braasch I."/>
            <person name="Desvignes T."/>
            <person name="Postlethwait J."/>
            <person name="Bobe J."/>
            <person name="Wedekind C."/>
            <person name="Guiguen Y."/>
        </authorList>
    </citation>
    <scope>NUCLEOTIDE SEQUENCE [LARGE SCALE GENOMIC DNA]</scope>
    <source>
        <strain evidence="2">Cs_M1</strain>
        <tissue evidence="2">Blood</tissue>
    </source>
</reference>
<protein>
    <submittedName>
        <fullName evidence="2">Uncharacterized protein</fullName>
    </submittedName>
</protein>
<proteinExistence type="predicted"/>
<feature type="region of interest" description="Disordered" evidence="1">
    <location>
        <begin position="169"/>
        <end position="245"/>
    </location>
</feature>
<comment type="caution">
    <text evidence="2">The sequence shown here is derived from an EMBL/GenBank/DDBJ whole genome shotgun (WGS) entry which is preliminary data.</text>
</comment>
<gene>
    <name evidence="2" type="ORF">J4Q44_G00097580</name>
</gene>
<feature type="compositionally biased region" description="Low complexity" evidence="1">
    <location>
        <begin position="174"/>
        <end position="216"/>
    </location>
</feature>
<keyword evidence="3" id="KW-1185">Reference proteome</keyword>
<evidence type="ECO:0000313" key="3">
    <source>
        <dbReference type="Proteomes" id="UP001356427"/>
    </source>
</evidence>
<dbReference type="Proteomes" id="UP001356427">
    <property type="component" value="Unassembled WGS sequence"/>
</dbReference>
<dbReference type="EMBL" id="JAGTTL010000007">
    <property type="protein sequence ID" value="KAK6320651.1"/>
    <property type="molecule type" value="Genomic_DNA"/>
</dbReference>
<name>A0AAN8M9F4_9TELE</name>
<evidence type="ECO:0000313" key="2">
    <source>
        <dbReference type="EMBL" id="KAK6320651.1"/>
    </source>
</evidence>
<organism evidence="2 3">
    <name type="scientific">Coregonus suidteri</name>
    <dbReference type="NCBI Taxonomy" id="861788"/>
    <lineage>
        <taxon>Eukaryota</taxon>
        <taxon>Metazoa</taxon>
        <taxon>Chordata</taxon>
        <taxon>Craniata</taxon>
        <taxon>Vertebrata</taxon>
        <taxon>Euteleostomi</taxon>
        <taxon>Actinopterygii</taxon>
        <taxon>Neopterygii</taxon>
        <taxon>Teleostei</taxon>
        <taxon>Protacanthopterygii</taxon>
        <taxon>Salmoniformes</taxon>
        <taxon>Salmonidae</taxon>
        <taxon>Coregoninae</taxon>
        <taxon>Coregonus</taxon>
    </lineage>
</organism>